<dbReference type="Proteomes" id="UP001302978">
    <property type="component" value="Chromosome"/>
</dbReference>
<keyword evidence="1" id="KW-0472">Membrane</keyword>
<feature type="transmembrane region" description="Helical" evidence="1">
    <location>
        <begin position="75"/>
        <end position="96"/>
    </location>
</feature>
<feature type="transmembrane region" description="Helical" evidence="1">
    <location>
        <begin position="129"/>
        <end position="155"/>
    </location>
</feature>
<keyword evidence="1" id="KW-0812">Transmembrane</keyword>
<dbReference type="Pfam" id="PF25231">
    <property type="entry name" value="DUF7847"/>
    <property type="match status" value="1"/>
</dbReference>
<dbReference type="EMBL" id="CP131059">
    <property type="protein sequence ID" value="WNY23025.1"/>
    <property type="molecule type" value="Genomic_DNA"/>
</dbReference>
<dbReference type="InterPro" id="IPR057169">
    <property type="entry name" value="DUF7847"/>
</dbReference>
<protein>
    <recommendedName>
        <fullName evidence="2">DUF7847 domain-containing protein</fullName>
    </recommendedName>
</protein>
<feature type="transmembrane region" description="Helical" evidence="1">
    <location>
        <begin position="218"/>
        <end position="244"/>
    </location>
</feature>
<gene>
    <name evidence="3" type="ORF">MmiHf6_03210</name>
</gene>
<evidence type="ECO:0000313" key="4">
    <source>
        <dbReference type="Proteomes" id="UP001302978"/>
    </source>
</evidence>
<evidence type="ECO:0000256" key="1">
    <source>
        <dbReference type="SAM" id="Phobius"/>
    </source>
</evidence>
<dbReference type="RefSeq" id="WP_316558012.1">
    <property type="nucleotide sequence ID" value="NZ_CP131059.1"/>
</dbReference>
<evidence type="ECO:0000259" key="2">
    <source>
        <dbReference type="Pfam" id="PF25231"/>
    </source>
</evidence>
<dbReference type="AlphaFoldDB" id="A0AA96V0I8"/>
<sequence length="300" mass="32827">MFSLSTILSAGWKNLKSNPILLVPGILSAILSFVFIFAIAWALAGDLDAAATTALTSGVDMVTYLNSINFEAFDFGHFFLIFFVALILMFVCSAFIEAGLTGMVKEAVVTGKTKFGDLFTYGAKYFLRFILYTILLSLVIGIPIIILAVIMGFVVSSLTAGTTTIAVVSFLFLLLIFIAAILLSLFFYFVPYIIIVEDMGVIDSFKRSYHLFMDNKKNVFVFVLAMVVINFILLLLTNILVVVLDFIPVVGVFIALLVSLIFTSAITALIAAWGIHAFIELAGKDVIGVAYVEYAEITEE</sequence>
<accession>A0AA96V0I8</accession>
<keyword evidence="4" id="KW-1185">Reference proteome</keyword>
<feature type="transmembrane region" description="Helical" evidence="1">
    <location>
        <begin position="21"/>
        <end position="44"/>
    </location>
</feature>
<evidence type="ECO:0000313" key="3">
    <source>
        <dbReference type="EMBL" id="WNY23025.1"/>
    </source>
</evidence>
<feature type="domain" description="DUF7847" evidence="2">
    <location>
        <begin position="87"/>
        <end position="272"/>
    </location>
</feature>
<proteinExistence type="predicted"/>
<name>A0AA96V0I8_9EURY</name>
<keyword evidence="1" id="KW-1133">Transmembrane helix</keyword>
<dbReference type="GeneID" id="85194782"/>
<reference evidence="3 4" key="1">
    <citation type="submission" date="2023-07" db="EMBL/GenBank/DDBJ databases">
        <title>Closed genoem sequence of Methanomicrococcus sp. Hf6.</title>
        <authorList>
            <person name="Poehlein A."/>
            <person name="Protasov E."/>
            <person name="Platt K."/>
            <person name="Reeh H."/>
            <person name="Daniel R."/>
            <person name="Brune A."/>
        </authorList>
    </citation>
    <scope>NUCLEOTIDE SEQUENCE [LARGE SCALE GENOMIC DNA]</scope>
    <source>
        <strain evidence="3 4">Hf6</strain>
    </source>
</reference>
<feature type="transmembrane region" description="Helical" evidence="1">
    <location>
        <begin position="167"/>
        <end position="197"/>
    </location>
</feature>
<dbReference type="KEGG" id="mehf:MmiHf6_03210"/>
<feature type="transmembrane region" description="Helical" evidence="1">
    <location>
        <begin position="250"/>
        <end position="275"/>
    </location>
</feature>
<organism evidence="3 4">
    <name type="scientific">Methanimicrococcus hongohii</name>
    <dbReference type="NCBI Taxonomy" id="3028295"/>
    <lineage>
        <taxon>Archaea</taxon>
        <taxon>Methanobacteriati</taxon>
        <taxon>Methanobacteriota</taxon>
        <taxon>Stenosarchaea group</taxon>
        <taxon>Methanomicrobia</taxon>
        <taxon>Methanosarcinales</taxon>
        <taxon>Methanosarcinaceae</taxon>
        <taxon>Methanimicrococcus</taxon>
    </lineage>
</organism>